<dbReference type="EMBL" id="BAAATJ010000005">
    <property type="protein sequence ID" value="GAA2392678.1"/>
    <property type="molecule type" value="Genomic_DNA"/>
</dbReference>
<feature type="transmembrane region" description="Helical" evidence="1">
    <location>
        <begin position="20"/>
        <end position="38"/>
    </location>
</feature>
<evidence type="ECO:0008006" key="4">
    <source>
        <dbReference type="Google" id="ProtNLM"/>
    </source>
</evidence>
<evidence type="ECO:0000313" key="3">
    <source>
        <dbReference type="Proteomes" id="UP001500058"/>
    </source>
</evidence>
<comment type="caution">
    <text evidence="2">The sequence shown here is derived from an EMBL/GenBank/DDBJ whole genome shotgun (WGS) entry which is preliminary data.</text>
</comment>
<name>A0ABN3I1F3_9ACTN</name>
<sequence>MPERAPERTRTRPLPERAKAMAVTTVAALVLVTAYSVALGGNGWLWFAWVVLGLATLGLVTARER</sequence>
<protein>
    <recommendedName>
        <fullName evidence="4">Integral membrane protein</fullName>
    </recommendedName>
</protein>
<evidence type="ECO:0000256" key="1">
    <source>
        <dbReference type="SAM" id="Phobius"/>
    </source>
</evidence>
<accession>A0ABN3I1F3</accession>
<keyword evidence="1" id="KW-1133">Transmembrane helix</keyword>
<keyword evidence="3" id="KW-1185">Reference proteome</keyword>
<gene>
    <name evidence="2" type="ORF">GCM10010420_16620</name>
</gene>
<feature type="transmembrane region" description="Helical" evidence="1">
    <location>
        <begin position="44"/>
        <end position="62"/>
    </location>
</feature>
<evidence type="ECO:0000313" key="2">
    <source>
        <dbReference type="EMBL" id="GAA2392678.1"/>
    </source>
</evidence>
<dbReference type="RefSeq" id="WP_344630371.1">
    <property type="nucleotide sequence ID" value="NZ_BAAATJ010000005.1"/>
</dbReference>
<keyword evidence="1" id="KW-0812">Transmembrane</keyword>
<reference evidence="2 3" key="1">
    <citation type="journal article" date="2019" name="Int. J. Syst. Evol. Microbiol.">
        <title>The Global Catalogue of Microorganisms (GCM) 10K type strain sequencing project: providing services to taxonomists for standard genome sequencing and annotation.</title>
        <authorList>
            <consortium name="The Broad Institute Genomics Platform"/>
            <consortium name="The Broad Institute Genome Sequencing Center for Infectious Disease"/>
            <person name="Wu L."/>
            <person name="Ma J."/>
        </authorList>
    </citation>
    <scope>NUCLEOTIDE SEQUENCE [LARGE SCALE GENOMIC DNA]</scope>
    <source>
        <strain evidence="2 3">JCM 6921</strain>
    </source>
</reference>
<keyword evidence="1" id="KW-0472">Membrane</keyword>
<proteinExistence type="predicted"/>
<dbReference type="Proteomes" id="UP001500058">
    <property type="component" value="Unassembled WGS sequence"/>
</dbReference>
<organism evidence="2 3">
    <name type="scientific">Streptomyces glaucosporus</name>
    <dbReference type="NCBI Taxonomy" id="284044"/>
    <lineage>
        <taxon>Bacteria</taxon>
        <taxon>Bacillati</taxon>
        <taxon>Actinomycetota</taxon>
        <taxon>Actinomycetes</taxon>
        <taxon>Kitasatosporales</taxon>
        <taxon>Streptomycetaceae</taxon>
        <taxon>Streptomyces</taxon>
    </lineage>
</organism>